<gene>
    <name evidence="1" type="ORF">SSLN_LOCUS8377</name>
</gene>
<dbReference type="STRING" id="70667.A0A183SVY3"/>
<dbReference type="PANTHER" id="PTHR23227:SF84">
    <property type="entry name" value="ENDONUCLEASE_EXONUCLEASE_PHOSPHATASE DOMAIN-CONTAINING PROTEIN"/>
    <property type="match status" value="1"/>
</dbReference>
<evidence type="ECO:0000313" key="1">
    <source>
        <dbReference type="EMBL" id="VDL94762.1"/>
    </source>
</evidence>
<protein>
    <submittedName>
        <fullName evidence="3">Endo/exonuclease/phosphatase domain-containing protein</fullName>
    </submittedName>
</protein>
<accession>A0A183SVY3</accession>
<dbReference type="PANTHER" id="PTHR23227">
    <property type="entry name" value="BUCENTAUR RELATED"/>
    <property type="match status" value="1"/>
</dbReference>
<reference evidence="1 2" key="2">
    <citation type="submission" date="2018-11" db="EMBL/GenBank/DDBJ databases">
        <authorList>
            <consortium name="Pathogen Informatics"/>
        </authorList>
    </citation>
    <scope>NUCLEOTIDE SEQUENCE [LARGE SCALE GENOMIC DNA]</scope>
    <source>
        <strain evidence="1 2">NST_G2</strain>
    </source>
</reference>
<dbReference type="OrthoDB" id="10030815at2759"/>
<dbReference type="Gene3D" id="3.60.10.10">
    <property type="entry name" value="Endonuclease/exonuclease/phosphatase"/>
    <property type="match status" value="1"/>
</dbReference>
<proteinExistence type="predicted"/>
<sequence>MVEEGEGEWMNVEHLPVLFGPAAFFFVGSIRPERRTALVARELVRCKVDIAPLSETQFPDQGQLEESDAVVACAIRNDIVGPLPCLPQGINDRPMSFCLPLRGEKFATIISIYALPITSSDKAKDKFCEDLHTMLVTVPQVDKLIGLGDFNARVATDHAAWQGVLGPHGLGCCDDSGLLLLQTCAEHCLLLTNTFFRLREKATWIQPRSRRWQLLDYVLVRRRKRQDVQVTKAIRDADGWTDHHLLIFQMSLRLQPR</sequence>
<reference evidence="3" key="1">
    <citation type="submission" date="2016-06" db="UniProtKB">
        <authorList>
            <consortium name="WormBaseParasite"/>
        </authorList>
    </citation>
    <scope>IDENTIFICATION</scope>
</reference>
<dbReference type="SUPFAM" id="SSF56219">
    <property type="entry name" value="DNase I-like"/>
    <property type="match status" value="1"/>
</dbReference>
<dbReference type="InterPro" id="IPR036691">
    <property type="entry name" value="Endo/exonu/phosph_ase_sf"/>
</dbReference>
<evidence type="ECO:0000313" key="2">
    <source>
        <dbReference type="Proteomes" id="UP000275846"/>
    </source>
</evidence>
<dbReference type="InterPro" id="IPR027124">
    <property type="entry name" value="Swc5/CFDP1/2"/>
</dbReference>
<dbReference type="AlphaFoldDB" id="A0A183SVY3"/>
<evidence type="ECO:0000313" key="3">
    <source>
        <dbReference type="WBParaSite" id="SSLN_0000871401-mRNA-1"/>
    </source>
</evidence>
<keyword evidence="2" id="KW-1185">Reference proteome</keyword>
<name>A0A183SVY3_SCHSO</name>
<dbReference type="EMBL" id="UYSU01034623">
    <property type="protein sequence ID" value="VDL94762.1"/>
    <property type="molecule type" value="Genomic_DNA"/>
</dbReference>
<organism evidence="3">
    <name type="scientific">Schistocephalus solidus</name>
    <name type="common">Tapeworm</name>
    <dbReference type="NCBI Taxonomy" id="70667"/>
    <lineage>
        <taxon>Eukaryota</taxon>
        <taxon>Metazoa</taxon>
        <taxon>Spiralia</taxon>
        <taxon>Lophotrochozoa</taxon>
        <taxon>Platyhelminthes</taxon>
        <taxon>Cestoda</taxon>
        <taxon>Eucestoda</taxon>
        <taxon>Diphyllobothriidea</taxon>
        <taxon>Diphyllobothriidae</taxon>
        <taxon>Schistocephalus</taxon>
    </lineage>
</organism>
<dbReference type="WBParaSite" id="SSLN_0000871401-mRNA-1">
    <property type="protein sequence ID" value="SSLN_0000871401-mRNA-1"/>
    <property type="gene ID" value="SSLN_0000871401"/>
</dbReference>
<dbReference type="Proteomes" id="UP000275846">
    <property type="component" value="Unassembled WGS sequence"/>
</dbReference>